<evidence type="ECO:0000256" key="6">
    <source>
        <dbReference type="PIRSR" id="PIRSR630616-1"/>
    </source>
</evidence>
<dbReference type="InterPro" id="IPR000719">
    <property type="entry name" value="Prot_kinase_dom"/>
</dbReference>
<evidence type="ECO:0000259" key="9">
    <source>
        <dbReference type="PROSITE" id="PS50011"/>
    </source>
</evidence>
<keyword evidence="1" id="KW-0723">Serine/threonine-protein kinase</keyword>
<evidence type="ECO:0000256" key="3">
    <source>
        <dbReference type="ARBA" id="ARBA00022741"/>
    </source>
</evidence>
<dbReference type="EMBL" id="ASPP01008142">
    <property type="protein sequence ID" value="ETO26011.1"/>
    <property type="molecule type" value="Genomic_DNA"/>
</dbReference>
<dbReference type="PROSITE" id="PS50011">
    <property type="entry name" value="PROTEIN_KINASE_DOM"/>
    <property type="match status" value="1"/>
</dbReference>
<dbReference type="GO" id="GO:0005524">
    <property type="term" value="F:ATP binding"/>
    <property type="evidence" value="ECO:0007669"/>
    <property type="project" value="UniProtKB-KW"/>
</dbReference>
<dbReference type="Gene3D" id="1.10.510.10">
    <property type="entry name" value="Transferase(Phosphotransferase) domain 1"/>
    <property type="match status" value="2"/>
</dbReference>
<feature type="cross-link" description="Glycyl lysine isopeptide (Lys-Gly) (interchain with G-Cter in SUMO2)" evidence="8">
    <location>
        <position position="12"/>
    </location>
</feature>
<keyword evidence="2" id="KW-0808">Transferase</keyword>
<dbReference type="GO" id="GO:0004674">
    <property type="term" value="F:protein serine/threonine kinase activity"/>
    <property type="evidence" value="ECO:0007669"/>
    <property type="project" value="UniProtKB-KW"/>
</dbReference>
<feature type="active site" description="Proton acceptor" evidence="6">
    <location>
        <position position="10"/>
    </location>
</feature>
<dbReference type="Proteomes" id="UP000023152">
    <property type="component" value="Unassembled WGS sequence"/>
</dbReference>
<dbReference type="Pfam" id="PF00069">
    <property type="entry name" value="Pkinase"/>
    <property type="match status" value="1"/>
</dbReference>
<feature type="binding site" evidence="7">
    <location>
        <position position="33"/>
    </location>
    <ligand>
        <name>ATP</name>
        <dbReference type="ChEBI" id="CHEBI:30616"/>
    </ligand>
</feature>
<dbReference type="InterPro" id="IPR008271">
    <property type="entry name" value="Ser/Thr_kinase_AS"/>
</dbReference>
<keyword evidence="5 7" id="KW-0067">ATP-binding</keyword>
<dbReference type="SMART" id="SM00220">
    <property type="entry name" value="S_TKc"/>
    <property type="match status" value="1"/>
</dbReference>
<protein>
    <recommendedName>
        <fullName evidence="9">Protein kinase domain-containing protein</fullName>
    </recommendedName>
</protein>
<keyword evidence="4" id="KW-0418">Kinase</keyword>
<dbReference type="InterPro" id="IPR011009">
    <property type="entry name" value="Kinase-like_dom_sf"/>
</dbReference>
<dbReference type="AlphaFoldDB" id="X6NJ43"/>
<name>X6NJ43_RETFI</name>
<dbReference type="PROSITE" id="PS00108">
    <property type="entry name" value="PROTEIN_KINASE_ST"/>
    <property type="match status" value="1"/>
</dbReference>
<feature type="domain" description="Protein kinase" evidence="9">
    <location>
        <begin position="1"/>
        <end position="173"/>
    </location>
</feature>
<keyword evidence="11" id="KW-1185">Reference proteome</keyword>
<evidence type="ECO:0000256" key="7">
    <source>
        <dbReference type="PIRSR" id="PIRSR630616-2"/>
    </source>
</evidence>
<accession>X6NJ43</accession>
<keyword evidence="3 7" id="KW-0547">Nucleotide-binding</keyword>
<reference evidence="10 11" key="1">
    <citation type="journal article" date="2013" name="Curr. Biol.">
        <title>The Genome of the Foraminiferan Reticulomyxa filosa.</title>
        <authorList>
            <person name="Glockner G."/>
            <person name="Hulsmann N."/>
            <person name="Schleicher M."/>
            <person name="Noegel A.A."/>
            <person name="Eichinger L."/>
            <person name="Gallinger C."/>
            <person name="Pawlowski J."/>
            <person name="Sierra R."/>
            <person name="Euteneuer U."/>
            <person name="Pillet L."/>
            <person name="Moustafa A."/>
            <person name="Platzer M."/>
            <person name="Groth M."/>
            <person name="Szafranski K."/>
            <person name="Schliwa M."/>
        </authorList>
    </citation>
    <scope>NUCLEOTIDE SEQUENCE [LARGE SCALE GENOMIC DNA]</scope>
</reference>
<dbReference type="InterPro" id="IPR030616">
    <property type="entry name" value="Aur-like"/>
</dbReference>
<organism evidence="10 11">
    <name type="scientific">Reticulomyxa filosa</name>
    <dbReference type="NCBI Taxonomy" id="46433"/>
    <lineage>
        <taxon>Eukaryota</taxon>
        <taxon>Sar</taxon>
        <taxon>Rhizaria</taxon>
        <taxon>Retaria</taxon>
        <taxon>Foraminifera</taxon>
        <taxon>Monothalamids</taxon>
        <taxon>Reticulomyxidae</taxon>
        <taxon>Reticulomyxa</taxon>
    </lineage>
</organism>
<feature type="binding site" evidence="7">
    <location>
        <begin position="14"/>
        <end position="15"/>
    </location>
    <ligand>
        <name>ATP</name>
        <dbReference type="ChEBI" id="CHEBI:30616"/>
    </ligand>
</feature>
<evidence type="ECO:0000256" key="4">
    <source>
        <dbReference type="ARBA" id="ARBA00022777"/>
    </source>
</evidence>
<evidence type="ECO:0000313" key="10">
    <source>
        <dbReference type="EMBL" id="ETO26011.1"/>
    </source>
</evidence>
<sequence>MHARNVVHRDIKPENIVLARSKNKDCSEIRLIDFGEATIAYDDITYDTVVGTLSYLAPERFYHHKGWELKGSLSLHTQKHLKKGPSKKKNEFKKNFFMRTKNKCFVGGDNEEKTKRLILRNYWHFPSEADYAKKSMAEECQVSPLAKHFVRSLLTKDPRCRPSAKMVLTHPWFLHPNASEKDIDKLLIEWNTNLLESSTWTVYEPAPTVEVNIW</sequence>
<evidence type="ECO:0000256" key="2">
    <source>
        <dbReference type="ARBA" id="ARBA00022679"/>
    </source>
</evidence>
<dbReference type="PANTHER" id="PTHR24350">
    <property type="entry name" value="SERINE/THREONINE-PROTEIN KINASE IAL-RELATED"/>
    <property type="match status" value="1"/>
</dbReference>
<evidence type="ECO:0000256" key="8">
    <source>
        <dbReference type="PIRSR" id="PIRSR630616-3"/>
    </source>
</evidence>
<evidence type="ECO:0000256" key="5">
    <source>
        <dbReference type="ARBA" id="ARBA00022840"/>
    </source>
</evidence>
<dbReference type="OrthoDB" id="63989at2759"/>
<evidence type="ECO:0000313" key="11">
    <source>
        <dbReference type="Proteomes" id="UP000023152"/>
    </source>
</evidence>
<comment type="caution">
    <text evidence="10">The sequence shown here is derived from an EMBL/GenBank/DDBJ whole genome shotgun (WGS) entry which is preliminary data.</text>
</comment>
<proteinExistence type="predicted"/>
<gene>
    <name evidence="10" type="ORF">RFI_11125</name>
</gene>
<evidence type="ECO:0000256" key="1">
    <source>
        <dbReference type="ARBA" id="ARBA00022527"/>
    </source>
</evidence>
<dbReference type="SUPFAM" id="SSF56112">
    <property type="entry name" value="Protein kinase-like (PK-like)"/>
    <property type="match status" value="1"/>
</dbReference>